<dbReference type="GO" id="GO:0005634">
    <property type="term" value="C:nucleus"/>
    <property type="evidence" value="ECO:0007669"/>
    <property type="project" value="TreeGrafter"/>
</dbReference>
<gene>
    <name evidence="2" type="ORF">AG1IA_05832</name>
</gene>
<feature type="compositionally biased region" description="Low complexity" evidence="1">
    <location>
        <begin position="29"/>
        <end position="48"/>
    </location>
</feature>
<dbReference type="STRING" id="983506.L8WUW7"/>
<organism evidence="2 3">
    <name type="scientific">Thanatephorus cucumeris (strain AG1-IA)</name>
    <name type="common">Rice sheath blight fungus</name>
    <name type="synonym">Rhizoctonia solani</name>
    <dbReference type="NCBI Taxonomy" id="983506"/>
    <lineage>
        <taxon>Eukaryota</taxon>
        <taxon>Fungi</taxon>
        <taxon>Dikarya</taxon>
        <taxon>Basidiomycota</taxon>
        <taxon>Agaricomycotina</taxon>
        <taxon>Agaricomycetes</taxon>
        <taxon>Cantharellales</taxon>
        <taxon>Ceratobasidiaceae</taxon>
        <taxon>Rhizoctonia</taxon>
        <taxon>Rhizoctonia solani AG-1</taxon>
    </lineage>
</organism>
<accession>L8WUW7</accession>
<proteinExistence type="predicted"/>
<feature type="region of interest" description="Disordered" evidence="1">
    <location>
        <begin position="86"/>
        <end position="140"/>
    </location>
</feature>
<protein>
    <submittedName>
        <fullName evidence="2">Protein phosphatase inhibitor domain-containing protein</fullName>
    </submittedName>
</protein>
<dbReference type="HOGENOM" id="CLU_602930_0_0_1"/>
<dbReference type="Proteomes" id="UP000011668">
    <property type="component" value="Unassembled WGS sequence"/>
</dbReference>
<reference evidence="2 3" key="1">
    <citation type="journal article" date="2013" name="Nat. Commun.">
        <title>The evolution and pathogenic mechanisms of the rice sheath blight pathogen.</title>
        <authorList>
            <person name="Zheng A."/>
            <person name="Lin R."/>
            <person name="Xu L."/>
            <person name="Qin P."/>
            <person name="Tang C."/>
            <person name="Ai P."/>
            <person name="Zhang D."/>
            <person name="Liu Y."/>
            <person name="Sun Z."/>
            <person name="Feng H."/>
            <person name="Wang Y."/>
            <person name="Chen Y."/>
            <person name="Liang X."/>
            <person name="Fu R."/>
            <person name="Li Q."/>
            <person name="Zhang J."/>
            <person name="Yu X."/>
            <person name="Xie Z."/>
            <person name="Ding L."/>
            <person name="Guan P."/>
            <person name="Tang J."/>
            <person name="Liang Y."/>
            <person name="Wang S."/>
            <person name="Deng Q."/>
            <person name="Li S."/>
            <person name="Zhu J."/>
            <person name="Wang L."/>
            <person name="Liu H."/>
            <person name="Li P."/>
        </authorList>
    </citation>
    <scope>NUCLEOTIDE SEQUENCE [LARGE SCALE GENOMIC DNA]</scope>
    <source>
        <strain evidence="3">AG-1 IA</strain>
    </source>
</reference>
<evidence type="ECO:0000313" key="2">
    <source>
        <dbReference type="EMBL" id="ELU40139.1"/>
    </source>
</evidence>
<dbReference type="Gene3D" id="3.40.50.620">
    <property type="entry name" value="HUPs"/>
    <property type="match status" value="1"/>
</dbReference>
<sequence length="454" mass="50178">MASTSAARRPATSAPGDGSRTITVRDSQPIPEGNNPGGEAPNGILRLRGGPRSRPRVMWDADVIDNEGCGKKKSKICCIYHKPRRFDESSSESSGDESDSSCGSNDSRKHAHKRPDKAGDPNPGPNAYEKSGSKGKGKGTCITTRAMTLANISRPNSLTLNNKRVTVTERHLAILGLFPEHPFVKAKEPLFPMTSIRLSLYPYLYLMSRFQAAINRLRSGQSKFELVHRPNGSWPGTNGPHISVLDSSFNPPTNAHAALASQSSQLSQSSGTKLLLLLSISNVDKVPKPGDAIPEQRLEMMVALAQKLGQDVAVGAVNEPTFVGNDSWVYMCVGIKELTFLMGWDTIVRFFAPRYYPSPSQMLSKLRTFFNEEGSSIVCARRGSHPDTEEEEFLRSEYVQEFYDAGKIKITDLDQSVRDISSTDVRKGTIETAERYCSKEVVEIIKREQLYFWN</sequence>
<dbReference type="SUPFAM" id="SSF52374">
    <property type="entry name" value="Nucleotidylyl transferase"/>
    <property type="match status" value="1"/>
</dbReference>
<keyword evidence="3" id="KW-1185">Reference proteome</keyword>
<dbReference type="PANTHER" id="PTHR31285">
    <property type="entry name" value="NICOTINAMIDE MONONUCLEOTIDE ADENYLYLTRANSFERASE"/>
    <property type="match status" value="1"/>
</dbReference>
<evidence type="ECO:0000313" key="3">
    <source>
        <dbReference type="Proteomes" id="UP000011668"/>
    </source>
</evidence>
<dbReference type="PANTHER" id="PTHR31285:SF0">
    <property type="entry name" value="NICOTINAMIDE MONONUCLEOTIDE ADENYLYLTRANSFERASE"/>
    <property type="match status" value="1"/>
</dbReference>
<dbReference type="GO" id="GO:0000309">
    <property type="term" value="F:nicotinamide-nucleotide adenylyltransferase activity"/>
    <property type="evidence" value="ECO:0007669"/>
    <property type="project" value="TreeGrafter"/>
</dbReference>
<evidence type="ECO:0000256" key="1">
    <source>
        <dbReference type="SAM" id="MobiDB-lite"/>
    </source>
</evidence>
<comment type="caution">
    <text evidence="2">The sequence shown here is derived from an EMBL/GenBank/DDBJ whole genome shotgun (WGS) entry which is preliminary data.</text>
</comment>
<dbReference type="Pfam" id="PF07491">
    <property type="entry name" value="PPI_Ypi1"/>
    <property type="match status" value="1"/>
</dbReference>
<dbReference type="EMBL" id="AFRT01001509">
    <property type="protein sequence ID" value="ELU40139.1"/>
    <property type="molecule type" value="Genomic_DNA"/>
</dbReference>
<dbReference type="GO" id="GO:0016887">
    <property type="term" value="F:ATP hydrolysis activity"/>
    <property type="evidence" value="ECO:0007669"/>
    <property type="project" value="TreeGrafter"/>
</dbReference>
<feature type="region of interest" description="Disordered" evidence="1">
    <location>
        <begin position="1"/>
        <end position="56"/>
    </location>
</feature>
<dbReference type="GO" id="GO:0005737">
    <property type="term" value="C:cytoplasm"/>
    <property type="evidence" value="ECO:0007669"/>
    <property type="project" value="TreeGrafter"/>
</dbReference>
<dbReference type="GO" id="GO:0004865">
    <property type="term" value="F:protein serine/threonine phosphatase inhibitor activity"/>
    <property type="evidence" value="ECO:0007669"/>
    <property type="project" value="InterPro"/>
</dbReference>
<dbReference type="InterPro" id="IPR014729">
    <property type="entry name" value="Rossmann-like_a/b/a_fold"/>
</dbReference>
<feature type="compositionally biased region" description="Low complexity" evidence="1">
    <location>
        <begin position="1"/>
        <end position="15"/>
    </location>
</feature>
<name>L8WUW7_THACA</name>
<dbReference type="InterPro" id="IPR011107">
    <property type="entry name" value="PPI_Ypi1"/>
</dbReference>
<dbReference type="OrthoDB" id="5591297at2759"/>
<dbReference type="AlphaFoldDB" id="L8WUW7"/>